<feature type="signal peptide" evidence="1">
    <location>
        <begin position="1"/>
        <end position="21"/>
    </location>
</feature>
<dbReference type="KEGG" id="dpx:DAPPUDRAFT_302604"/>
<dbReference type="Gene3D" id="2.40.10.10">
    <property type="entry name" value="Trypsin-like serine proteases"/>
    <property type="match status" value="1"/>
</dbReference>
<dbReference type="InterPro" id="IPR043504">
    <property type="entry name" value="Peptidase_S1_PA_chymotrypsin"/>
</dbReference>
<dbReference type="OrthoDB" id="6380398at2759"/>
<keyword evidence="1" id="KW-0732">Signal</keyword>
<feature type="domain" description="Peptidase S1" evidence="2">
    <location>
        <begin position="15"/>
        <end position="265"/>
    </location>
</feature>
<gene>
    <name evidence="3" type="ORF">DAPPUDRAFT_302604</name>
</gene>
<dbReference type="PhylomeDB" id="E9GDQ0"/>
<dbReference type="InterPro" id="IPR009003">
    <property type="entry name" value="Peptidase_S1_PA"/>
</dbReference>
<dbReference type="SMART" id="SM00020">
    <property type="entry name" value="Tryp_SPc"/>
    <property type="match status" value="1"/>
</dbReference>
<dbReference type="eggNOG" id="KOG3627">
    <property type="taxonomic scope" value="Eukaryota"/>
</dbReference>
<dbReference type="InterPro" id="IPR001254">
    <property type="entry name" value="Trypsin_dom"/>
</dbReference>
<dbReference type="PANTHER" id="PTHR24260:SF132">
    <property type="entry name" value="PEPTIDASE S1 DOMAIN-CONTAINING PROTEIN"/>
    <property type="match status" value="1"/>
</dbReference>
<proteinExistence type="predicted"/>
<dbReference type="Pfam" id="PF00089">
    <property type="entry name" value="Trypsin"/>
    <property type="match status" value="1"/>
</dbReference>
<evidence type="ECO:0000313" key="4">
    <source>
        <dbReference type="Proteomes" id="UP000000305"/>
    </source>
</evidence>
<evidence type="ECO:0000259" key="2">
    <source>
        <dbReference type="PROSITE" id="PS50240"/>
    </source>
</evidence>
<accession>E9GDQ0</accession>
<evidence type="ECO:0000256" key="1">
    <source>
        <dbReference type="SAM" id="SignalP"/>
    </source>
</evidence>
<dbReference type="HOGENOM" id="CLU_1116708_0_0_1"/>
<dbReference type="SUPFAM" id="SSF50494">
    <property type="entry name" value="Trypsin-like serine proteases"/>
    <property type="match status" value="1"/>
</dbReference>
<dbReference type="InParanoid" id="E9GDQ0"/>
<dbReference type="PANTHER" id="PTHR24260">
    <property type="match status" value="1"/>
</dbReference>
<protein>
    <recommendedName>
        <fullName evidence="2">Peptidase S1 domain-containing protein</fullName>
    </recommendedName>
</protein>
<dbReference type="GO" id="GO:0004252">
    <property type="term" value="F:serine-type endopeptidase activity"/>
    <property type="evidence" value="ECO:0007669"/>
    <property type="project" value="InterPro"/>
</dbReference>
<evidence type="ECO:0000313" key="3">
    <source>
        <dbReference type="EMBL" id="EFX82117.1"/>
    </source>
</evidence>
<sequence length="271" mass="29438">MRQILPLTLVLCGLFLGGICGKDEEGDEQVDQIVSQWVVPNNRVYPFMVYFTQFNRRLRKHVFSCAGTLIAPQKVLTSASCFEGIQSGVGFAPTSYTPIAWLASAEVGGPSAISRSVITVYKHPQYDPASNGNHDNIAVVLLQLEVLPTSATPAKLGYTLQPKVDVPNQLLAVGWGYAGGTISTKLLHSYMNLISDYDCQKVFGAVDNVNTICLAYPDAGACTYDLGSPILSNDQTQVIGVIGKNMRCGGGEPIVAVDIRRYRNWSPMPYQ</sequence>
<keyword evidence="4" id="KW-1185">Reference proteome</keyword>
<feature type="chain" id="PRO_5003236906" description="Peptidase S1 domain-containing protein" evidence="1">
    <location>
        <begin position="22"/>
        <end position="271"/>
    </location>
</feature>
<reference evidence="3 4" key="1">
    <citation type="journal article" date="2011" name="Science">
        <title>The ecoresponsive genome of Daphnia pulex.</title>
        <authorList>
            <person name="Colbourne J.K."/>
            <person name="Pfrender M.E."/>
            <person name="Gilbert D."/>
            <person name="Thomas W.K."/>
            <person name="Tucker A."/>
            <person name="Oakley T.H."/>
            <person name="Tokishita S."/>
            <person name="Aerts A."/>
            <person name="Arnold G.J."/>
            <person name="Basu M.K."/>
            <person name="Bauer D.J."/>
            <person name="Caceres C.E."/>
            <person name="Carmel L."/>
            <person name="Casola C."/>
            <person name="Choi J.H."/>
            <person name="Detter J.C."/>
            <person name="Dong Q."/>
            <person name="Dusheyko S."/>
            <person name="Eads B.D."/>
            <person name="Frohlich T."/>
            <person name="Geiler-Samerotte K.A."/>
            <person name="Gerlach D."/>
            <person name="Hatcher P."/>
            <person name="Jogdeo S."/>
            <person name="Krijgsveld J."/>
            <person name="Kriventseva E.V."/>
            <person name="Kultz D."/>
            <person name="Laforsch C."/>
            <person name="Lindquist E."/>
            <person name="Lopez J."/>
            <person name="Manak J.R."/>
            <person name="Muller J."/>
            <person name="Pangilinan J."/>
            <person name="Patwardhan R.P."/>
            <person name="Pitluck S."/>
            <person name="Pritham E.J."/>
            <person name="Rechtsteiner A."/>
            <person name="Rho M."/>
            <person name="Rogozin I.B."/>
            <person name="Sakarya O."/>
            <person name="Salamov A."/>
            <person name="Schaack S."/>
            <person name="Shapiro H."/>
            <person name="Shiga Y."/>
            <person name="Skalitzky C."/>
            <person name="Smith Z."/>
            <person name="Souvorov A."/>
            <person name="Sung W."/>
            <person name="Tang Z."/>
            <person name="Tsuchiya D."/>
            <person name="Tu H."/>
            <person name="Vos H."/>
            <person name="Wang M."/>
            <person name="Wolf Y.I."/>
            <person name="Yamagata H."/>
            <person name="Yamada T."/>
            <person name="Ye Y."/>
            <person name="Shaw J.R."/>
            <person name="Andrews J."/>
            <person name="Crease T.J."/>
            <person name="Tang H."/>
            <person name="Lucas S.M."/>
            <person name="Robertson H.M."/>
            <person name="Bork P."/>
            <person name="Koonin E.V."/>
            <person name="Zdobnov E.M."/>
            <person name="Grigoriev I.V."/>
            <person name="Lynch M."/>
            <person name="Boore J.L."/>
        </authorList>
    </citation>
    <scope>NUCLEOTIDE SEQUENCE [LARGE SCALE GENOMIC DNA]</scope>
</reference>
<dbReference type="AlphaFoldDB" id="E9GDQ0"/>
<dbReference type="GO" id="GO:0006508">
    <property type="term" value="P:proteolysis"/>
    <property type="evidence" value="ECO:0007669"/>
    <property type="project" value="InterPro"/>
</dbReference>
<dbReference type="Proteomes" id="UP000000305">
    <property type="component" value="Unassembled WGS sequence"/>
</dbReference>
<name>E9GDQ0_DAPPU</name>
<dbReference type="EMBL" id="GL732540">
    <property type="protein sequence ID" value="EFX82117.1"/>
    <property type="molecule type" value="Genomic_DNA"/>
</dbReference>
<organism evidence="3 4">
    <name type="scientific">Daphnia pulex</name>
    <name type="common">Water flea</name>
    <dbReference type="NCBI Taxonomy" id="6669"/>
    <lineage>
        <taxon>Eukaryota</taxon>
        <taxon>Metazoa</taxon>
        <taxon>Ecdysozoa</taxon>
        <taxon>Arthropoda</taxon>
        <taxon>Crustacea</taxon>
        <taxon>Branchiopoda</taxon>
        <taxon>Diplostraca</taxon>
        <taxon>Cladocera</taxon>
        <taxon>Anomopoda</taxon>
        <taxon>Daphniidae</taxon>
        <taxon>Daphnia</taxon>
    </lineage>
</organism>
<dbReference type="PROSITE" id="PS50240">
    <property type="entry name" value="TRYPSIN_DOM"/>
    <property type="match status" value="1"/>
</dbReference>
<dbReference type="InterPro" id="IPR051333">
    <property type="entry name" value="CLIP_Serine_Protease"/>
</dbReference>